<dbReference type="InterPro" id="IPR015942">
    <property type="entry name" value="Asp/Glu/hydantoin_racemase"/>
</dbReference>
<keyword evidence="9" id="KW-1185">Reference proteome</keyword>
<comment type="pathway">
    <text evidence="7">Cell wall biogenesis; peptidoglycan biosynthesis.</text>
</comment>
<dbReference type="EMBL" id="JAGSPN010000007">
    <property type="protein sequence ID" value="MBR7782767.1"/>
    <property type="molecule type" value="Genomic_DNA"/>
</dbReference>
<sequence>MNQLQADAPVGIFDSGIGGLSVVRHLRNQLPQESFLYFADSANNPYGDRDTEWLAARSIKIAEYLFARGVKALVVACNTATAAAIHAIRAQFPHQIIIGLEPGLKPAIAATRNGHIGVLATSATLRSEKFAALCKQLAKPDLHFHLQPCPGLADQIEHGELQSIQTLDMVRHYLTPLISAGCDSLVLGCTHYPFVADQIINLWQQYSSHTPVLIDTGEAVIRHLRNLLNQSGLLNTDTSPPTLHWVSTGQSETITEALRHLLPEADSRNMESVSL</sequence>
<dbReference type="Pfam" id="PF01177">
    <property type="entry name" value="Asp_Glu_race"/>
    <property type="match status" value="1"/>
</dbReference>
<name>A0A941DNG2_9BURK</name>
<dbReference type="SUPFAM" id="SSF53681">
    <property type="entry name" value="Aspartate/glutamate racemase"/>
    <property type="match status" value="2"/>
</dbReference>
<evidence type="ECO:0000256" key="3">
    <source>
        <dbReference type="ARBA" id="ARBA00022960"/>
    </source>
</evidence>
<dbReference type="GO" id="GO:0071555">
    <property type="term" value="P:cell wall organization"/>
    <property type="evidence" value="ECO:0007669"/>
    <property type="project" value="UniProtKB-KW"/>
</dbReference>
<evidence type="ECO:0000256" key="2">
    <source>
        <dbReference type="ARBA" id="ARBA00013090"/>
    </source>
</evidence>
<dbReference type="Proteomes" id="UP000680067">
    <property type="component" value="Unassembled WGS sequence"/>
</dbReference>
<evidence type="ECO:0000256" key="6">
    <source>
        <dbReference type="ARBA" id="ARBA00023316"/>
    </source>
</evidence>
<dbReference type="AlphaFoldDB" id="A0A941DNG2"/>
<evidence type="ECO:0000313" key="9">
    <source>
        <dbReference type="Proteomes" id="UP000680067"/>
    </source>
</evidence>
<comment type="catalytic activity">
    <reaction evidence="1 7">
        <text>L-glutamate = D-glutamate</text>
        <dbReference type="Rhea" id="RHEA:12813"/>
        <dbReference type="ChEBI" id="CHEBI:29985"/>
        <dbReference type="ChEBI" id="CHEBI:29986"/>
        <dbReference type="EC" id="5.1.1.3"/>
    </reaction>
</comment>
<evidence type="ECO:0000256" key="5">
    <source>
        <dbReference type="ARBA" id="ARBA00023235"/>
    </source>
</evidence>
<feature type="binding site" evidence="7">
    <location>
        <begin position="46"/>
        <end position="47"/>
    </location>
    <ligand>
        <name>substrate</name>
    </ligand>
</feature>
<feature type="active site" description="Proton donor/acceptor" evidence="7">
    <location>
        <position position="77"/>
    </location>
</feature>
<dbReference type="HAMAP" id="MF_00258">
    <property type="entry name" value="Glu_racemase"/>
    <property type="match status" value="1"/>
</dbReference>
<feature type="binding site" evidence="7">
    <location>
        <begin position="78"/>
        <end position="79"/>
    </location>
    <ligand>
        <name>substrate</name>
    </ligand>
</feature>
<dbReference type="InterPro" id="IPR018187">
    <property type="entry name" value="Asp/Glu_racemase_AS_1"/>
</dbReference>
<accession>A0A941DNG2</accession>
<dbReference type="PANTHER" id="PTHR21198:SF2">
    <property type="entry name" value="GLUTAMATE RACEMASE"/>
    <property type="match status" value="1"/>
</dbReference>
<feature type="binding site" evidence="7">
    <location>
        <begin position="190"/>
        <end position="191"/>
    </location>
    <ligand>
        <name>substrate</name>
    </ligand>
</feature>
<evidence type="ECO:0000256" key="4">
    <source>
        <dbReference type="ARBA" id="ARBA00022984"/>
    </source>
</evidence>
<dbReference type="GO" id="GO:0008360">
    <property type="term" value="P:regulation of cell shape"/>
    <property type="evidence" value="ECO:0007669"/>
    <property type="project" value="UniProtKB-KW"/>
</dbReference>
<evidence type="ECO:0000313" key="8">
    <source>
        <dbReference type="EMBL" id="MBR7782767.1"/>
    </source>
</evidence>
<dbReference type="EC" id="5.1.1.3" evidence="2 7"/>
<feature type="active site" description="Proton donor/acceptor" evidence="7">
    <location>
        <position position="189"/>
    </location>
</feature>
<dbReference type="InterPro" id="IPR001920">
    <property type="entry name" value="Asp/Glu_race"/>
</dbReference>
<dbReference type="InterPro" id="IPR004391">
    <property type="entry name" value="Glu_race"/>
</dbReference>
<organism evidence="8 9">
    <name type="scientific">Undibacterium luofuense</name>
    <dbReference type="NCBI Taxonomy" id="2828733"/>
    <lineage>
        <taxon>Bacteria</taxon>
        <taxon>Pseudomonadati</taxon>
        <taxon>Pseudomonadota</taxon>
        <taxon>Betaproteobacteria</taxon>
        <taxon>Burkholderiales</taxon>
        <taxon>Oxalobacteraceae</taxon>
        <taxon>Undibacterium</taxon>
    </lineage>
</organism>
<proteinExistence type="inferred from homology"/>
<comment type="caution">
    <text evidence="8">The sequence shown here is derived from an EMBL/GenBank/DDBJ whole genome shotgun (WGS) entry which is preliminary data.</text>
</comment>
<gene>
    <name evidence="7 8" type="primary">murI</name>
    <name evidence="8" type="ORF">KDM89_11480</name>
</gene>
<dbReference type="PROSITE" id="PS00923">
    <property type="entry name" value="ASP_GLU_RACEMASE_1"/>
    <property type="match status" value="1"/>
</dbReference>
<keyword evidence="3 7" id="KW-0133">Cell shape</keyword>
<evidence type="ECO:0000256" key="1">
    <source>
        <dbReference type="ARBA" id="ARBA00001602"/>
    </source>
</evidence>
<comment type="function">
    <text evidence="7">Provides the (R)-glutamate required for cell wall biosynthesis.</text>
</comment>
<dbReference type="GO" id="GO:0008881">
    <property type="term" value="F:glutamate racemase activity"/>
    <property type="evidence" value="ECO:0007669"/>
    <property type="project" value="UniProtKB-UniRule"/>
</dbReference>
<keyword evidence="6 7" id="KW-0961">Cell wall biogenesis/degradation</keyword>
<comment type="similarity">
    <text evidence="7">Belongs to the aspartate/glutamate racemases family.</text>
</comment>
<keyword evidence="5 7" id="KW-0413">Isomerase</keyword>
<evidence type="ECO:0000256" key="7">
    <source>
        <dbReference type="HAMAP-Rule" id="MF_00258"/>
    </source>
</evidence>
<dbReference type="NCBIfam" id="TIGR00067">
    <property type="entry name" value="glut_race"/>
    <property type="match status" value="1"/>
</dbReference>
<keyword evidence="4 7" id="KW-0573">Peptidoglycan synthesis</keyword>
<dbReference type="FunFam" id="3.40.50.1860:FF:000001">
    <property type="entry name" value="Glutamate racemase"/>
    <property type="match status" value="1"/>
</dbReference>
<dbReference type="GO" id="GO:0009252">
    <property type="term" value="P:peptidoglycan biosynthetic process"/>
    <property type="evidence" value="ECO:0007669"/>
    <property type="project" value="UniProtKB-UniRule"/>
</dbReference>
<reference evidence="8" key="1">
    <citation type="submission" date="2021-04" db="EMBL/GenBank/DDBJ databases">
        <title>novel species isolated from subtropical streams in China.</title>
        <authorList>
            <person name="Lu H."/>
        </authorList>
    </citation>
    <scope>NUCLEOTIDE SEQUENCE</scope>
    <source>
        <strain evidence="8">LFS511W</strain>
    </source>
</reference>
<dbReference type="PANTHER" id="PTHR21198">
    <property type="entry name" value="GLUTAMATE RACEMASE"/>
    <property type="match status" value="1"/>
</dbReference>
<dbReference type="RefSeq" id="WP_212688068.1">
    <property type="nucleotide sequence ID" value="NZ_JAGSPN010000007.1"/>
</dbReference>
<feature type="binding site" evidence="7">
    <location>
        <begin position="14"/>
        <end position="15"/>
    </location>
    <ligand>
        <name>substrate</name>
    </ligand>
</feature>
<dbReference type="PROSITE" id="PS00924">
    <property type="entry name" value="ASP_GLU_RACEMASE_2"/>
    <property type="match status" value="1"/>
</dbReference>
<dbReference type="InterPro" id="IPR033134">
    <property type="entry name" value="Asp/Glu_racemase_AS_2"/>
</dbReference>
<dbReference type="Gene3D" id="3.40.50.1860">
    <property type="match status" value="2"/>
</dbReference>
<protein>
    <recommendedName>
        <fullName evidence="2 7">Glutamate racemase</fullName>
        <ecNumber evidence="2 7">5.1.1.3</ecNumber>
    </recommendedName>
</protein>